<feature type="non-terminal residue" evidence="2">
    <location>
        <position position="53"/>
    </location>
</feature>
<reference evidence="2" key="1">
    <citation type="submission" date="2021-02" db="EMBL/GenBank/DDBJ databases">
        <authorList>
            <person name="Dougan E. K."/>
            <person name="Rhodes N."/>
            <person name="Thang M."/>
            <person name="Chan C."/>
        </authorList>
    </citation>
    <scope>NUCLEOTIDE SEQUENCE</scope>
</reference>
<gene>
    <name evidence="2" type="ORF">SNAT2548_LOCUS10688</name>
</gene>
<proteinExistence type="predicted"/>
<evidence type="ECO:0000313" key="2">
    <source>
        <dbReference type="EMBL" id="CAE7239872.1"/>
    </source>
</evidence>
<dbReference type="Proteomes" id="UP000604046">
    <property type="component" value="Unassembled WGS sequence"/>
</dbReference>
<feature type="non-terminal residue" evidence="2">
    <location>
        <position position="1"/>
    </location>
</feature>
<organism evidence="2 3">
    <name type="scientific">Symbiodinium natans</name>
    <dbReference type="NCBI Taxonomy" id="878477"/>
    <lineage>
        <taxon>Eukaryota</taxon>
        <taxon>Sar</taxon>
        <taxon>Alveolata</taxon>
        <taxon>Dinophyceae</taxon>
        <taxon>Suessiales</taxon>
        <taxon>Symbiodiniaceae</taxon>
        <taxon>Symbiodinium</taxon>
    </lineage>
</organism>
<dbReference type="EMBL" id="CAJNDS010000896">
    <property type="protein sequence ID" value="CAE7239872.1"/>
    <property type="molecule type" value="Genomic_DNA"/>
</dbReference>
<keyword evidence="3" id="KW-1185">Reference proteome</keyword>
<sequence length="53" mass="6153">DYDGIDHLIEASQRQVFPLQSEEALELFRVGQQQDGPRSRQSDESMLSYINRV</sequence>
<comment type="caution">
    <text evidence="2">The sequence shown here is derived from an EMBL/GenBank/DDBJ whole genome shotgun (WGS) entry which is preliminary data.</text>
</comment>
<accession>A0A812LCY0</accession>
<name>A0A812LCY0_9DINO</name>
<protein>
    <submittedName>
        <fullName evidence="2">Uncharacterized protein</fullName>
    </submittedName>
</protein>
<dbReference type="AlphaFoldDB" id="A0A812LCY0"/>
<evidence type="ECO:0000313" key="3">
    <source>
        <dbReference type="Proteomes" id="UP000604046"/>
    </source>
</evidence>
<evidence type="ECO:0000256" key="1">
    <source>
        <dbReference type="SAM" id="MobiDB-lite"/>
    </source>
</evidence>
<feature type="region of interest" description="Disordered" evidence="1">
    <location>
        <begin position="29"/>
        <end position="53"/>
    </location>
</feature>